<dbReference type="InterPro" id="IPR000014">
    <property type="entry name" value="PAS"/>
</dbReference>
<evidence type="ECO:0000256" key="6">
    <source>
        <dbReference type="ARBA" id="ARBA00023012"/>
    </source>
</evidence>
<dbReference type="Gene3D" id="3.30.450.20">
    <property type="entry name" value="PAS domain"/>
    <property type="match status" value="1"/>
</dbReference>
<evidence type="ECO:0000256" key="4">
    <source>
        <dbReference type="ARBA" id="ARBA00022679"/>
    </source>
</evidence>
<feature type="domain" description="PAS" evidence="9">
    <location>
        <begin position="32"/>
        <end position="95"/>
    </location>
</feature>
<evidence type="ECO:0000256" key="7">
    <source>
        <dbReference type="ARBA" id="ARBA00023136"/>
    </source>
</evidence>
<dbReference type="SUPFAM" id="SSF47384">
    <property type="entry name" value="Homodimeric domain of signal transducing histidine kinase"/>
    <property type="match status" value="1"/>
</dbReference>
<dbReference type="AlphaFoldDB" id="A0A9X3DHE9"/>
<dbReference type="Pfam" id="PF00512">
    <property type="entry name" value="HisKA"/>
    <property type="match status" value="1"/>
</dbReference>
<reference evidence="10" key="1">
    <citation type="submission" date="2022-11" db="EMBL/GenBank/DDBJ databases">
        <authorList>
            <person name="Graham C."/>
            <person name="Newman J.D."/>
        </authorList>
    </citation>
    <scope>NUCLEOTIDE SEQUENCE</scope>
    <source>
        <strain evidence="10">DSM 19486</strain>
    </source>
</reference>
<dbReference type="SMART" id="SM00091">
    <property type="entry name" value="PAS"/>
    <property type="match status" value="1"/>
</dbReference>
<evidence type="ECO:0000256" key="5">
    <source>
        <dbReference type="ARBA" id="ARBA00022777"/>
    </source>
</evidence>
<evidence type="ECO:0000313" key="10">
    <source>
        <dbReference type="EMBL" id="MCX3267245.1"/>
    </source>
</evidence>
<dbReference type="RefSeq" id="WP_029204478.1">
    <property type="nucleotide sequence ID" value="NZ_JAPJUH010000007.1"/>
</dbReference>
<comment type="caution">
    <text evidence="10">The sequence shown here is derived from an EMBL/GenBank/DDBJ whole genome shotgun (WGS) entry which is preliminary data.</text>
</comment>
<dbReference type="Proteomes" id="UP001142592">
    <property type="component" value="Unassembled WGS sequence"/>
</dbReference>
<dbReference type="SUPFAM" id="SSF55874">
    <property type="entry name" value="ATPase domain of HSP90 chaperone/DNA topoisomerase II/histidine kinase"/>
    <property type="match status" value="1"/>
</dbReference>
<dbReference type="PROSITE" id="PS50112">
    <property type="entry name" value="PAS"/>
    <property type="match status" value="1"/>
</dbReference>
<keyword evidence="11" id="KW-1185">Reference proteome</keyword>
<dbReference type="SMART" id="SM00086">
    <property type="entry name" value="PAC"/>
    <property type="match status" value="1"/>
</dbReference>
<dbReference type="CDD" id="cd00075">
    <property type="entry name" value="HATPase"/>
    <property type="match status" value="1"/>
</dbReference>
<dbReference type="FunFam" id="1.10.287.130:FF:000001">
    <property type="entry name" value="Two-component sensor histidine kinase"/>
    <property type="match status" value="1"/>
</dbReference>
<dbReference type="InterPro" id="IPR001610">
    <property type="entry name" value="PAC"/>
</dbReference>
<dbReference type="InterPro" id="IPR035965">
    <property type="entry name" value="PAS-like_dom_sf"/>
</dbReference>
<name>A0A9X3DHE9_9SPHI</name>
<dbReference type="CDD" id="cd00130">
    <property type="entry name" value="PAS"/>
    <property type="match status" value="1"/>
</dbReference>
<keyword evidence="3" id="KW-0597">Phosphoprotein</keyword>
<dbReference type="InterPro" id="IPR036890">
    <property type="entry name" value="HATPase_C_sf"/>
</dbReference>
<feature type="domain" description="Histidine kinase" evidence="8">
    <location>
        <begin position="153"/>
        <end position="365"/>
    </location>
</feature>
<dbReference type="EMBL" id="JAPJUH010000007">
    <property type="protein sequence ID" value="MCX3267245.1"/>
    <property type="molecule type" value="Genomic_DNA"/>
</dbReference>
<dbReference type="Gene3D" id="1.10.287.130">
    <property type="match status" value="1"/>
</dbReference>
<comment type="catalytic activity">
    <reaction evidence="1">
        <text>ATP + protein L-histidine = ADP + protein N-phospho-L-histidine.</text>
        <dbReference type="EC" id="2.7.13.3"/>
    </reaction>
</comment>
<dbReference type="SMART" id="SM00387">
    <property type="entry name" value="HATPase_c"/>
    <property type="match status" value="1"/>
</dbReference>
<keyword evidence="5 10" id="KW-0418">Kinase</keyword>
<sequence length="507" mass="57891">MKNTGKATSHDQENLKNDFSFNEGDHLSSLSLLNALPQQVWTAGSDGKIDYVNDTICRDFGYPQALIIESGWEAFVHPEDITESIERWQEALNTEKEYVTEFRLRFTDGQYYWHLARAVLVKRTGKPSIWVGTNTNIQSHKDIESRKDEFISIASHELKTPLTSIRAYNQVMLRKASDGTIKDYLLRTQGQLARLEKLIKDLLDVSKINAGKMSLNLENFNFSEMLRDAISAAQSVSTKHKIILTDELNLEFTGDHYRLEQVVQNFLSNAVKYSPEADRVLVSTNIKDGNVIVSVTDFGIGIERSHLGRLFDRYYRADNSSSRFDGLGLGLFISAEIIKRHGGSFWIESELGKGATFFFKLPLEADHPIQPEIKTKINYKDRYLSISCPQDDDIMYVEWTGHQDMRSVKHGGALMIEYFKANPRSKVFNDNRLVLGTWSEASDWAAEVWLPLMELAGLKYLAWIFSASAFSQLSAQKSVDNEEKTSEILFFYQADEALTWLRNINQK</sequence>
<keyword evidence="7" id="KW-0472">Membrane</keyword>
<dbReference type="InterPro" id="IPR003594">
    <property type="entry name" value="HATPase_dom"/>
</dbReference>
<accession>A0A9X3DHE9</accession>
<dbReference type="NCBIfam" id="TIGR00229">
    <property type="entry name" value="sensory_box"/>
    <property type="match status" value="1"/>
</dbReference>
<dbReference type="EC" id="2.7.13.3" evidence="2"/>
<evidence type="ECO:0000256" key="3">
    <source>
        <dbReference type="ARBA" id="ARBA00022553"/>
    </source>
</evidence>
<evidence type="ECO:0000259" key="8">
    <source>
        <dbReference type="PROSITE" id="PS50109"/>
    </source>
</evidence>
<proteinExistence type="predicted"/>
<keyword evidence="4" id="KW-0808">Transferase</keyword>
<dbReference type="InterPro" id="IPR013655">
    <property type="entry name" value="PAS_fold_3"/>
</dbReference>
<gene>
    <name evidence="10" type="ORF">OQZ29_20960</name>
</gene>
<evidence type="ECO:0000313" key="11">
    <source>
        <dbReference type="Proteomes" id="UP001142592"/>
    </source>
</evidence>
<dbReference type="PROSITE" id="PS50109">
    <property type="entry name" value="HIS_KIN"/>
    <property type="match status" value="1"/>
</dbReference>
<dbReference type="Gene3D" id="3.30.565.10">
    <property type="entry name" value="Histidine kinase-like ATPase, C-terminal domain"/>
    <property type="match status" value="1"/>
</dbReference>
<dbReference type="SUPFAM" id="SSF55785">
    <property type="entry name" value="PYP-like sensor domain (PAS domain)"/>
    <property type="match status" value="1"/>
</dbReference>
<evidence type="ECO:0000256" key="2">
    <source>
        <dbReference type="ARBA" id="ARBA00012438"/>
    </source>
</evidence>
<evidence type="ECO:0000256" key="1">
    <source>
        <dbReference type="ARBA" id="ARBA00000085"/>
    </source>
</evidence>
<dbReference type="GO" id="GO:0000155">
    <property type="term" value="F:phosphorelay sensor kinase activity"/>
    <property type="evidence" value="ECO:0007669"/>
    <property type="project" value="InterPro"/>
</dbReference>
<organism evidence="10 11">
    <name type="scientific">Pedobacter agri</name>
    <dbReference type="NCBI Taxonomy" id="454586"/>
    <lineage>
        <taxon>Bacteria</taxon>
        <taxon>Pseudomonadati</taxon>
        <taxon>Bacteroidota</taxon>
        <taxon>Sphingobacteriia</taxon>
        <taxon>Sphingobacteriales</taxon>
        <taxon>Sphingobacteriaceae</taxon>
        <taxon>Pedobacter</taxon>
    </lineage>
</organism>
<dbReference type="PANTHER" id="PTHR43547">
    <property type="entry name" value="TWO-COMPONENT HISTIDINE KINASE"/>
    <property type="match status" value="1"/>
</dbReference>
<keyword evidence="6" id="KW-0902">Two-component regulatory system</keyword>
<dbReference type="InterPro" id="IPR003661">
    <property type="entry name" value="HisK_dim/P_dom"/>
</dbReference>
<dbReference type="SMART" id="SM00388">
    <property type="entry name" value="HisKA"/>
    <property type="match status" value="1"/>
</dbReference>
<evidence type="ECO:0000259" key="9">
    <source>
        <dbReference type="PROSITE" id="PS50112"/>
    </source>
</evidence>
<dbReference type="PANTHER" id="PTHR43547:SF2">
    <property type="entry name" value="HYBRID SIGNAL TRANSDUCTION HISTIDINE KINASE C"/>
    <property type="match status" value="1"/>
</dbReference>
<dbReference type="InterPro" id="IPR036097">
    <property type="entry name" value="HisK_dim/P_sf"/>
</dbReference>
<dbReference type="FunFam" id="3.30.565.10:FF:000006">
    <property type="entry name" value="Sensor histidine kinase WalK"/>
    <property type="match status" value="1"/>
</dbReference>
<dbReference type="Pfam" id="PF02518">
    <property type="entry name" value="HATPase_c"/>
    <property type="match status" value="1"/>
</dbReference>
<dbReference type="Pfam" id="PF08447">
    <property type="entry name" value="PAS_3"/>
    <property type="match status" value="1"/>
</dbReference>
<dbReference type="InterPro" id="IPR004358">
    <property type="entry name" value="Sig_transdc_His_kin-like_C"/>
</dbReference>
<dbReference type="CDD" id="cd00082">
    <property type="entry name" value="HisKA"/>
    <property type="match status" value="1"/>
</dbReference>
<dbReference type="InterPro" id="IPR005467">
    <property type="entry name" value="His_kinase_dom"/>
</dbReference>
<dbReference type="PRINTS" id="PR00344">
    <property type="entry name" value="BCTRLSENSOR"/>
</dbReference>
<protein>
    <recommendedName>
        <fullName evidence="2">histidine kinase</fullName>
        <ecNumber evidence="2">2.7.13.3</ecNumber>
    </recommendedName>
</protein>